<evidence type="ECO:0000313" key="3">
    <source>
        <dbReference type="Proteomes" id="UP000325577"/>
    </source>
</evidence>
<feature type="region of interest" description="Disordered" evidence="1">
    <location>
        <begin position="1"/>
        <end position="28"/>
    </location>
</feature>
<gene>
    <name evidence="2" type="ORF">F0562_012479</name>
</gene>
<accession>A0A5J4ZVL8</accession>
<dbReference type="Proteomes" id="UP000325577">
    <property type="component" value="Linkage Group LG5"/>
</dbReference>
<feature type="compositionally biased region" description="Polar residues" evidence="1">
    <location>
        <begin position="168"/>
        <end position="181"/>
    </location>
</feature>
<feature type="region of interest" description="Disordered" evidence="1">
    <location>
        <begin position="145"/>
        <end position="181"/>
    </location>
</feature>
<sequence length="181" mass="20193">MEIKQSSEKQTPVFPSDPKIEKKKKKESSRVMSVHLEIGYIGLDRPSMETFKQLSFSTDHETTNMKKDGLTLVETELRLGPLGSQSPDQYPKGVLTTSQCGVKRGFCEAIDDSKKWGVFGSHDSEFHLRKEALLFSSNCNLENNAKHSSFETPSPSPNLVHEMKSRQPFLNDSGNGITSGK</sequence>
<dbReference type="AlphaFoldDB" id="A0A5J4ZVL8"/>
<reference evidence="2 3" key="1">
    <citation type="submission" date="2019-09" db="EMBL/GenBank/DDBJ databases">
        <title>A chromosome-level genome assembly of the Chinese tupelo Nyssa sinensis.</title>
        <authorList>
            <person name="Yang X."/>
            <person name="Kang M."/>
            <person name="Yang Y."/>
            <person name="Xiong H."/>
            <person name="Wang M."/>
            <person name="Zhang Z."/>
            <person name="Wang Z."/>
            <person name="Wu H."/>
            <person name="Ma T."/>
            <person name="Liu J."/>
            <person name="Xi Z."/>
        </authorList>
    </citation>
    <scope>NUCLEOTIDE SEQUENCE [LARGE SCALE GENOMIC DNA]</scope>
    <source>
        <strain evidence="2">J267</strain>
        <tissue evidence="2">Leaf</tissue>
    </source>
</reference>
<evidence type="ECO:0000313" key="2">
    <source>
        <dbReference type="EMBL" id="KAA8521806.1"/>
    </source>
</evidence>
<dbReference type="EMBL" id="CM018048">
    <property type="protein sequence ID" value="KAA8521806.1"/>
    <property type="molecule type" value="Genomic_DNA"/>
</dbReference>
<organism evidence="2 3">
    <name type="scientific">Nyssa sinensis</name>
    <dbReference type="NCBI Taxonomy" id="561372"/>
    <lineage>
        <taxon>Eukaryota</taxon>
        <taxon>Viridiplantae</taxon>
        <taxon>Streptophyta</taxon>
        <taxon>Embryophyta</taxon>
        <taxon>Tracheophyta</taxon>
        <taxon>Spermatophyta</taxon>
        <taxon>Magnoliopsida</taxon>
        <taxon>eudicotyledons</taxon>
        <taxon>Gunneridae</taxon>
        <taxon>Pentapetalae</taxon>
        <taxon>asterids</taxon>
        <taxon>Cornales</taxon>
        <taxon>Nyssaceae</taxon>
        <taxon>Nyssa</taxon>
    </lineage>
</organism>
<name>A0A5J4ZVL8_9ASTE</name>
<proteinExistence type="predicted"/>
<keyword evidence="3" id="KW-1185">Reference proteome</keyword>
<evidence type="ECO:0000256" key="1">
    <source>
        <dbReference type="SAM" id="MobiDB-lite"/>
    </source>
</evidence>
<protein>
    <submittedName>
        <fullName evidence="2">Uncharacterized protein</fullName>
    </submittedName>
</protein>